<evidence type="ECO:0000313" key="4">
    <source>
        <dbReference type="EMBL" id="VEL42663.1"/>
    </source>
</evidence>
<dbReference type="OrthoDB" id="5199543at2759"/>
<proteinExistence type="inferred from homology"/>
<dbReference type="Proteomes" id="UP000784294">
    <property type="component" value="Unassembled WGS sequence"/>
</dbReference>
<dbReference type="InterPro" id="IPR019128">
    <property type="entry name" value="Dcc1"/>
</dbReference>
<dbReference type="GO" id="GO:0034088">
    <property type="term" value="P:maintenance of mitotic sister chromatid cohesion"/>
    <property type="evidence" value="ECO:0007669"/>
    <property type="project" value="TreeGrafter"/>
</dbReference>
<evidence type="ECO:0000313" key="5">
    <source>
        <dbReference type="Proteomes" id="UP000784294"/>
    </source>
</evidence>
<reference evidence="4" key="1">
    <citation type="submission" date="2018-11" db="EMBL/GenBank/DDBJ databases">
        <authorList>
            <consortium name="Pathogen Informatics"/>
        </authorList>
    </citation>
    <scope>NUCLEOTIDE SEQUENCE</scope>
</reference>
<evidence type="ECO:0000256" key="2">
    <source>
        <dbReference type="ARBA" id="ARBA00017682"/>
    </source>
</evidence>
<keyword evidence="3" id="KW-0235">DNA replication</keyword>
<organism evidence="4 5">
    <name type="scientific">Protopolystoma xenopodis</name>
    <dbReference type="NCBI Taxonomy" id="117903"/>
    <lineage>
        <taxon>Eukaryota</taxon>
        <taxon>Metazoa</taxon>
        <taxon>Spiralia</taxon>
        <taxon>Lophotrochozoa</taxon>
        <taxon>Platyhelminthes</taxon>
        <taxon>Monogenea</taxon>
        <taxon>Polyopisthocotylea</taxon>
        <taxon>Polystomatidea</taxon>
        <taxon>Polystomatidae</taxon>
        <taxon>Protopolystoma</taxon>
    </lineage>
</organism>
<dbReference type="PANTHER" id="PTHR13395">
    <property type="entry name" value="SISTER CHROMATID COHESION PROTEIN DCC1-RELATED"/>
    <property type="match status" value="1"/>
</dbReference>
<dbReference type="GO" id="GO:0031390">
    <property type="term" value="C:Ctf18 RFC-like complex"/>
    <property type="evidence" value="ECO:0007669"/>
    <property type="project" value="InterPro"/>
</dbReference>
<comment type="caution">
    <text evidence="4">The sequence shown here is derived from an EMBL/GenBank/DDBJ whole genome shotgun (WGS) entry which is preliminary data.</text>
</comment>
<gene>
    <name evidence="4" type="ORF">PXEA_LOCUS36103</name>
</gene>
<sequence length="315" mass="36356">MDSRTLDQVDHLLRLSRLDPEDFLDIKQVIYFDQNANEVNDNFIVFELPKQMVEAMLLSSQEPLLVLKSENEGAVFACTGTETCSLVEVESSNTVLYTSSLWLPQAKPENAPAETISSSSLFFNPVEFSQNKIIELVPFNGPRLHPLKKLLSPSSFMGHIEDEAEDTDGINLISLNQLRKLTPCSESELQIALKRLNCCHWNGYVRLMEVGYLQNFMRDVFNVIDEHSWDWRKNGVLLDSAIKALDALYPPQLMPHLFRLFCSKYRPRRRFKITGRDTLTPKRLLVTPKHSLDNEEQLSKVLIYIWLVDFIFYLL</sequence>
<accession>A0A3S5B0X1</accession>
<dbReference type="GO" id="GO:0000785">
    <property type="term" value="C:chromatin"/>
    <property type="evidence" value="ECO:0007669"/>
    <property type="project" value="TreeGrafter"/>
</dbReference>
<comment type="similarity">
    <text evidence="1">Belongs to the DCC1 family.</text>
</comment>
<keyword evidence="5" id="KW-1185">Reference proteome</keyword>
<dbReference type="EMBL" id="CAAALY010275706">
    <property type="protein sequence ID" value="VEL42663.1"/>
    <property type="molecule type" value="Genomic_DNA"/>
</dbReference>
<dbReference type="PANTHER" id="PTHR13395:SF6">
    <property type="entry name" value="SISTER CHROMATID COHESION PROTEIN DCC1"/>
    <property type="match status" value="1"/>
</dbReference>
<dbReference type="GO" id="GO:0000775">
    <property type="term" value="C:chromosome, centromeric region"/>
    <property type="evidence" value="ECO:0007669"/>
    <property type="project" value="TreeGrafter"/>
</dbReference>
<dbReference type="GO" id="GO:0006260">
    <property type="term" value="P:DNA replication"/>
    <property type="evidence" value="ECO:0007669"/>
    <property type="project" value="UniProtKB-KW"/>
</dbReference>
<dbReference type="AlphaFoldDB" id="A0A3S5B0X1"/>
<evidence type="ECO:0000256" key="1">
    <source>
        <dbReference type="ARBA" id="ARBA00007017"/>
    </source>
</evidence>
<evidence type="ECO:0000256" key="3">
    <source>
        <dbReference type="ARBA" id="ARBA00022705"/>
    </source>
</evidence>
<dbReference type="Pfam" id="PF09724">
    <property type="entry name" value="Dcc1"/>
    <property type="match status" value="1"/>
</dbReference>
<name>A0A3S5B0X1_9PLAT</name>
<protein>
    <recommendedName>
        <fullName evidence="2">Sister chromatid cohesion protein DCC1</fullName>
    </recommendedName>
</protein>